<dbReference type="AlphaFoldDB" id="A0A1G7L365"/>
<feature type="compositionally biased region" description="Gly residues" evidence="1">
    <location>
        <begin position="89"/>
        <end position="100"/>
    </location>
</feature>
<evidence type="ECO:0000256" key="1">
    <source>
        <dbReference type="SAM" id="MobiDB-lite"/>
    </source>
</evidence>
<accession>A0A1G7L365</accession>
<dbReference type="STRING" id="282683.SAMN04488105_12125"/>
<proteinExistence type="predicted"/>
<name>A0A1G7L365_9RHOB</name>
<dbReference type="Proteomes" id="UP000198994">
    <property type="component" value="Unassembled WGS sequence"/>
</dbReference>
<protein>
    <submittedName>
        <fullName evidence="2">Uncharacterized protein</fullName>
    </submittedName>
</protein>
<dbReference type="EMBL" id="FNAV01000021">
    <property type="protein sequence ID" value="SDF43459.1"/>
    <property type="molecule type" value="Genomic_DNA"/>
</dbReference>
<sequence length="100" mass="11281">MALEDAIAEQLKRIGTLRKEFIDKGATPDTAKQVQNLREERVALLTGSIRRLRRDREAAIARFDKEIAARERELKELQRPTDLDLVRRSGGGEPAKGGKD</sequence>
<dbReference type="RefSeq" id="WP_089963345.1">
    <property type="nucleotide sequence ID" value="NZ_FNAV01000021.1"/>
</dbReference>
<keyword evidence="3" id="KW-1185">Reference proteome</keyword>
<evidence type="ECO:0000313" key="3">
    <source>
        <dbReference type="Proteomes" id="UP000198994"/>
    </source>
</evidence>
<gene>
    <name evidence="2" type="ORF">SAMN04488105_12125</name>
</gene>
<organism evidence="2 3">
    <name type="scientific">Salipiger thiooxidans</name>
    <dbReference type="NCBI Taxonomy" id="282683"/>
    <lineage>
        <taxon>Bacteria</taxon>
        <taxon>Pseudomonadati</taxon>
        <taxon>Pseudomonadota</taxon>
        <taxon>Alphaproteobacteria</taxon>
        <taxon>Rhodobacterales</taxon>
        <taxon>Roseobacteraceae</taxon>
        <taxon>Salipiger</taxon>
    </lineage>
</organism>
<evidence type="ECO:0000313" key="2">
    <source>
        <dbReference type="EMBL" id="SDF43459.1"/>
    </source>
</evidence>
<reference evidence="3" key="1">
    <citation type="submission" date="2016-10" db="EMBL/GenBank/DDBJ databases">
        <authorList>
            <person name="Varghese N."/>
            <person name="Submissions S."/>
        </authorList>
    </citation>
    <scope>NUCLEOTIDE SEQUENCE [LARGE SCALE GENOMIC DNA]</scope>
    <source>
        <strain evidence="3">DSM 10146</strain>
    </source>
</reference>
<feature type="region of interest" description="Disordered" evidence="1">
    <location>
        <begin position="79"/>
        <end position="100"/>
    </location>
</feature>